<feature type="region of interest" description="Disordered" evidence="9">
    <location>
        <begin position="497"/>
        <end position="518"/>
    </location>
</feature>
<keyword evidence="3" id="KW-0762">Sugar transport</keyword>
<proteinExistence type="predicted"/>
<dbReference type="Proteomes" id="UP000789833">
    <property type="component" value="Unassembled WGS sequence"/>
</dbReference>
<keyword evidence="1" id="KW-0813">Transport</keyword>
<evidence type="ECO:0000256" key="5">
    <source>
        <dbReference type="ARBA" id="ARBA00022741"/>
    </source>
</evidence>
<evidence type="ECO:0000256" key="2">
    <source>
        <dbReference type="ARBA" id="ARBA00022475"/>
    </source>
</evidence>
<organism evidence="11 12">
    <name type="scientific">Sutcliffiella rhizosphaerae</name>
    <dbReference type="NCBI Taxonomy" id="2880967"/>
    <lineage>
        <taxon>Bacteria</taxon>
        <taxon>Bacillati</taxon>
        <taxon>Bacillota</taxon>
        <taxon>Bacilli</taxon>
        <taxon>Bacillales</taxon>
        <taxon>Bacillaceae</taxon>
        <taxon>Sutcliffiella</taxon>
    </lineage>
</organism>
<dbReference type="GO" id="GO:0005524">
    <property type="term" value="F:ATP binding"/>
    <property type="evidence" value="ECO:0007669"/>
    <property type="project" value="UniProtKB-KW"/>
</dbReference>
<dbReference type="CDD" id="cd03215">
    <property type="entry name" value="ABC_Carb_Monos_II"/>
    <property type="match status" value="1"/>
</dbReference>
<dbReference type="CDD" id="cd03216">
    <property type="entry name" value="ABC_Carb_Monos_I"/>
    <property type="match status" value="1"/>
</dbReference>
<dbReference type="InterPro" id="IPR017871">
    <property type="entry name" value="ABC_transporter-like_CS"/>
</dbReference>
<feature type="domain" description="ABC transporter" evidence="10">
    <location>
        <begin position="256"/>
        <end position="500"/>
    </location>
</feature>
<dbReference type="PANTHER" id="PTHR43790:SF3">
    <property type="entry name" value="D-ALLOSE IMPORT ATP-BINDING PROTEIN ALSA-RELATED"/>
    <property type="match status" value="1"/>
</dbReference>
<dbReference type="EMBL" id="CAKJTJ010000037">
    <property type="protein sequence ID" value="CAG9623163.1"/>
    <property type="molecule type" value="Genomic_DNA"/>
</dbReference>
<keyword evidence="5" id="KW-0547">Nucleotide-binding</keyword>
<evidence type="ECO:0000256" key="6">
    <source>
        <dbReference type="ARBA" id="ARBA00022840"/>
    </source>
</evidence>
<sequence>MTGSILQMRNISMDFPGVKALSNVDFTATSGSIHALVGANGAGKSTLMKVLAGANDHYQGQMLLEGKSVSIQSPADSQALGIQIVYQEVDSALIPPLTVVENIMLQETVQKSSNKLWINWKEVHRQAAKHLQKLNISISTKRKVNSLTLAEKQMVLLARAMSTKCKFLILDEPTAPLSNRETDELFTIMRALKNDGVGIIFISHRIPEILEICDEITVLRNGKVVKESNMGNLQAEEIVESMLGQKLETQFPPLNHHLDEIVLSVDSISDHFIQDVSLEVKAGEVVGIAGLVGAGKTELCKALFGCSHITKGDIAINGAHVRISSPYRAVKLGLALVPEERRKEGINLYESASVNLTASSLHSLTNIFHFIDRKAERRKAEEMIQQLGIKITTSNTSVHTLSGGNQQKIAIGKWLVAEADIYIFDEPTKGVDVGAKKDIFQLITALANRGKAIIYASAELSEIVGLTNKVYVMYDGTIVKELETAKTTEEEILFYSTGGTNNESRDSSSKQSKTSLSL</sequence>
<evidence type="ECO:0000256" key="4">
    <source>
        <dbReference type="ARBA" id="ARBA00022737"/>
    </source>
</evidence>
<feature type="compositionally biased region" description="Low complexity" evidence="9">
    <location>
        <begin position="509"/>
        <end position="518"/>
    </location>
</feature>
<dbReference type="InterPro" id="IPR027417">
    <property type="entry name" value="P-loop_NTPase"/>
</dbReference>
<keyword evidence="8" id="KW-0472">Membrane</keyword>
<keyword evidence="12" id="KW-1185">Reference proteome</keyword>
<evidence type="ECO:0000256" key="9">
    <source>
        <dbReference type="SAM" id="MobiDB-lite"/>
    </source>
</evidence>
<evidence type="ECO:0000259" key="10">
    <source>
        <dbReference type="PROSITE" id="PS50893"/>
    </source>
</evidence>
<feature type="domain" description="ABC transporter" evidence="10">
    <location>
        <begin position="6"/>
        <end position="246"/>
    </location>
</feature>
<evidence type="ECO:0000313" key="11">
    <source>
        <dbReference type="EMBL" id="CAG9623163.1"/>
    </source>
</evidence>
<evidence type="ECO:0000256" key="3">
    <source>
        <dbReference type="ARBA" id="ARBA00022597"/>
    </source>
</evidence>
<keyword evidence="4" id="KW-0677">Repeat</keyword>
<dbReference type="InterPro" id="IPR050107">
    <property type="entry name" value="ABC_carbohydrate_import_ATPase"/>
</dbReference>
<keyword evidence="6 11" id="KW-0067">ATP-binding</keyword>
<dbReference type="SMART" id="SM00382">
    <property type="entry name" value="AAA"/>
    <property type="match status" value="2"/>
</dbReference>
<keyword evidence="2" id="KW-1003">Cell membrane</keyword>
<reference evidence="11 12" key="1">
    <citation type="submission" date="2021-10" db="EMBL/GenBank/DDBJ databases">
        <authorList>
            <person name="Criscuolo A."/>
        </authorList>
    </citation>
    <scope>NUCLEOTIDE SEQUENCE [LARGE SCALE GENOMIC DNA]</scope>
    <source>
        <strain evidence="12">CIP 111883</strain>
    </source>
</reference>
<dbReference type="RefSeq" id="WP_230504354.1">
    <property type="nucleotide sequence ID" value="NZ_CAKJTJ010000037.1"/>
</dbReference>
<evidence type="ECO:0000313" key="12">
    <source>
        <dbReference type="Proteomes" id="UP000789833"/>
    </source>
</evidence>
<comment type="caution">
    <text evidence="11">The sequence shown here is derived from an EMBL/GenBank/DDBJ whole genome shotgun (WGS) entry which is preliminary data.</text>
</comment>
<evidence type="ECO:0000256" key="7">
    <source>
        <dbReference type="ARBA" id="ARBA00022967"/>
    </source>
</evidence>
<evidence type="ECO:0000256" key="8">
    <source>
        <dbReference type="ARBA" id="ARBA00023136"/>
    </source>
</evidence>
<evidence type="ECO:0000256" key="1">
    <source>
        <dbReference type="ARBA" id="ARBA00022448"/>
    </source>
</evidence>
<dbReference type="PROSITE" id="PS00211">
    <property type="entry name" value="ABC_TRANSPORTER_1"/>
    <property type="match status" value="1"/>
</dbReference>
<dbReference type="SUPFAM" id="SSF52540">
    <property type="entry name" value="P-loop containing nucleoside triphosphate hydrolases"/>
    <property type="match status" value="2"/>
</dbReference>
<gene>
    <name evidence="11" type="primary">rbsA_2</name>
    <name evidence="11" type="ORF">BACCIP111883_03959</name>
</gene>
<name>A0ABN8AIZ1_9BACI</name>
<dbReference type="Gene3D" id="3.40.50.300">
    <property type="entry name" value="P-loop containing nucleotide triphosphate hydrolases"/>
    <property type="match status" value="2"/>
</dbReference>
<dbReference type="InterPro" id="IPR003439">
    <property type="entry name" value="ABC_transporter-like_ATP-bd"/>
</dbReference>
<dbReference type="InterPro" id="IPR003593">
    <property type="entry name" value="AAA+_ATPase"/>
</dbReference>
<dbReference type="PANTHER" id="PTHR43790">
    <property type="entry name" value="CARBOHYDRATE TRANSPORT ATP-BINDING PROTEIN MG119-RELATED"/>
    <property type="match status" value="1"/>
</dbReference>
<accession>A0ABN8AIZ1</accession>
<keyword evidence="7" id="KW-1278">Translocase</keyword>
<protein>
    <submittedName>
        <fullName evidence="11">Ribose import ATP-binding protein RbsA</fullName>
    </submittedName>
</protein>
<dbReference type="Pfam" id="PF00005">
    <property type="entry name" value="ABC_tran"/>
    <property type="match status" value="2"/>
</dbReference>
<dbReference type="PROSITE" id="PS50893">
    <property type="entry name" value="ABC_TRANSPORTER_2"/>
    <property type="match status" value="2"/>
</dbReference>